<feature type="transmembrane region" description="Helical" evidence="1">
    <location>
        <begin position="203"/>
        <end position="234"/>
    </location>
</feature>
<proteinExistence type="predicted"/>
<organism evidence="2 3">
    <name type="scientific">Flavobacterium restrictum</name>
    <dbReference type="NCBI Taxonomy" id="2594428"/>
    <lineage>
        <taxon>Bacteria</taxon>
        <taxon>Pseudomonadati</taxon>
        <taxon>Bacteroidota</taxon>
        <taxon>Flavobacteriia</taxon>
        <taxon>Flavobacteriales</taxon>
        <taxon>Flavobacteriaceae</taxon>
        <taxon>Flavobacterium</taxon>
    </lineage>
</organism>
<feature type="transmembrane region" description="Helical" evidence="1">
    <location>
        <begin position="130"/>
        <end position="151"/>
    </location>
</feature>
<evidence type="ECO:0000313" key="2">
    <source>
        <dbReference type="EMBL" id="TRX41478.1"/>
    </source>
</evidence>
<name>A0A553E8S5_9FLAO</name>
<comment type="caution">
    <text evidence="2">The sequence shown here is derived from an EMBL/GenBank/DDBJ whole genome shotgun (WGS) entry which is preliminary data.</text>
</comment>
<keyword evidence="1" id="KW-0472">Membrane</keyword>
<dbReference type="EMBL" id="VJZT01000003">
    <property type="protein sequence ID" value="TRX41478.1"/>
    <property type="molecule type" value="Genomic_DNA"/>
</dbReference>
<feature type="transmembrane region" description="Helical" evidence="1">
    <location>
        <begin position="163"/>
        <end position="182"/>
    </location>
</feature>
<keyword evidence="1" id="KW-0812">Transmembrane</keyword>
<evidence type="ECO:0000256" key="1">
    <source>
        <dbReference type="SAM" id="Phobius"/>
    </source>
</evidence>
<feature type="transmembrane region" description="Helical" evidence="1">
    <location>
        <begin position="83"/>
        <end position="105"/>
    </location>
</feature>
<evidence type="ECO:0000313" key="3">
    <source>
        <dbReference type="Proteomes" id="UP000316371"/>
    </source>
</evidence>
<keyword evidence="3" id="KW-1185">Reference proteome</keyword>
<keyword evidence="1" id="KW-1133">Transmembrane helix</keyword>
<dbReference type="Proteomes" id="UP000316371">
    <property type="component" value="Unassembled WGS sequence"/>
</dbReference>
<protein>
    <recommendedName>
        <fullName evidence="4">Beta-carotene 15,15'-monooxygenase</fullName>
    </recommendedName>
</protein>
<dbReference type="RefSeq" id="WP_144255664.1">
    <property type="nucleotide sequence ID" value="NZ_VJZT01000003.1"/>
</dbReference>
<feature type="transmembrane region" description="Helical" evidence="1">
    <location>
        <begin position="33"/>
        <end position="60"/>
    </location>
</feature>
<gene>
    <name evidence="2" type="ORF">FNW21_05115</name>
</gene>
<reference evidence="2 3" key="1">
    <citation type="submission" date="2019-07" db="EMBL/GenBank/DDBJ databases">
        <title>Novel species of Flavobacterium.</title>
        <authorList>
            <person name="Liu Q."/>
            <person name="Xin Y.-H."/>
        </authorList>
    </citation>
    <scope>NUCLEOTIDE SEQUENCE [LARGE SCALE GENOMIC DNA]</scope>
    <source>
        <strain evidence="2 3">LB1R34</strain>
    </source>
</reference>
<dbReference type="OrthoDB" id="1331669at2"/>
<dbReference type="AlphaFoldDB" id="A0A553E8S5"/>
<accession>A0A553E8S5</accession>
<sequence length="261" mass="29433">MTTEERIQEIKTIGYTLDFSKVFTHAFENYKKIALYAGLVLLVFTIILGFTAGFGFVYAYGAENMNENWAKNYELRLLSNDNIAVYFLGSVLFTSLLSPFTAGFFKMAHCADEDSEFHVATFFEFYKPAYFVRIFATTFLITFFTTGISLFCNKTGHPLLGALLNLPINFFTMLTIPLVIFGNLKALDAIKNSFMIIAKQPMVILSLIIVAIIGACLGFIGCCIGILFTIPFIYSMNYALYSEIVGFEEAQNQEEFDFTKN</sequence>
<evidence type="ECO:0008006" key="4">
    <source>
        <dbReference type="Google" id="ProtNLM"/>
    </source>
</evidence>